<comment type="caution">
    <text evidence="1">The sequence shown here is derived from an EMBL/GenBank/DDBJ whole genome shotgun (WGS) entry which is preliminary data.</text>
</comment>
<gene>
    <name evidence="1" type="ORF">QFC21_005115</name>
</gene>
<accession>A0ACC2VE44</accession>
<reference evidence="1" key="1">
    <citation type="submission" date="2023-04" db="EMBL/GenBank/DDBJ databases">
        <title>Draft Genome sequencing of Naganishia species isolated from polar environments using Oxford Nanopore Technology.</title>
        <authorList>
            <person name="Leo P."/>
            <person name="Venkateswaran K."/>
        </authorList>
    </citation>
    <scope>NUCLEOTIDE SEQUENCE</scope>
    <source>
        <strain evidence="1">MNA-CCFEE 5423</strain>
    </source>
</reference>
<evidence type="ECO:0000313" key="2">
    <source>
        <dbReference type="Proteomes" id="UP001227268"/>
    </source>
</evidence>
<dbReference type="Proteomes" id="UP001227268">
    <property type="component" value="Unassembled WGS sequence"/>
</dbReference>
<protein>
    <submittedName>
        <fullName evidence="1">Uncharacterized protein</fullName>
    </submittedName>
</protein>
<keyword evidence="2" id="KW-1185">Reference proteome</keyword>
<name>A0ACC2VE44_9TREE</name>
<proteinExistence type="predicted"/>
<evidence type="ECO:0000313" key="1">
    <source>
        <dbReference type="EMBL" id="KAJ9096842.1"/>
    </source>
</evidence>
<dbReference type="EMBL" id="JASBWT010000018">
    <property type="protein sequence ID" value="KAJ9096842.1"/>
    <property type="molecule type" value="Genomic_DNA"/>
</dbReference>
<organism evidence="1 2">
    <name type="scientific">Naganishia friedmannii</name>
    <dbReference type="NCBI Taxonomy" id="89922"/>
    <lineage>
        <taxon>Eukaryota</taxon>
        <taxon>Fungi</taxon>
        <taxon>Dikarya</taxon>
        <taxon>Basidiomycota</taxon>
        <taxon>Agaricomycotina</taxon>
        <taxon>Tremellomycetes</taxon>
        <taxon>Filobasidiales</taxon>
        <taxon>Filobasidiaceae</taxon>
        <taxon>Naganishia</taxon>
    </lineage>
</organism>
<sequence length="312" mass="34182">MDVQTRQELSQNDPDLVGLTFEKVEIASDPGILLRGYVFKKDTPSSSAGRSTPQSPPIDLEIIAVPPRSYGRSTNSSPSEERLLRDYTAVCEYATARAEQGSTGLRDSRVPVIFMGHSLGASIAAVLLSRFPARAASSDSPTTSPVTEGIPSQSRVRCDGLIFENGFASIPGMVKALYPHQWLPYHHLGSFAFDRWDALACFENQAESATPIPVPEGTTSNTATQPPPSLLHTIPILFISSEEDEMVPPTMMQQLYDAVTTTRSLVRPGEEGQVRWLAVKDALHDFAWQKEVWGKGIVDFLRDVAMSARKGY</sequence>